<evidence type="ECO:0000313" key="10">
    <source>
        <dbReference type="Proteomes" id="UP000218172"/>
    </source>
</evidence>
<dbReference type="CDD" id="cd01948">
    <property type="entry name" value="EAL"/>
    <property type="match status" value="1"/>
</dbReference>
<dbReference type="Pfam" id="PF09084">
    <property type="entry name" value="NMT1"/>
    <property type="match status" value="1"/>
</dbReference>
<feature type="domain" description="CHASE" evidence="6">
    <location>
        <begin position="421"/>
        <end position="538"/>
    </location>
</feature>
<dbReference type="Pfam" id="PF00563">
    <property type="entry name" value="EAL"/>
    <property type="match status" value="1"/>
</dbReference>
<dbReference type="NCBIfam" id="TIGR00254">
    <property type="entry name" value="GGDEF"/>
    <property type="match status" value="1"/>
</dbReference>
<dbReference type="Gene3D" id="3.30.450.350">
    <property type="entry name" value="CHASE domain"/>
    <property type="match status" value="1"/>
</dbReference>
<dbReference type="Gene3D" id="3.40.190.10">
    <property type="entry name" value="Periplasmic binding protein-like II"/>
    <property type="match status" value="2"/>
</dbReference>
<gene>
    <name evidence="9" type="ORF">COC19_03470</name>
</gene>
<feature type="domain" description="GGDEF" evidence="8">
    <location>
        <begin position="799"/>
        <end position="932"/>
    </location>
</feature>
<dbReference type="InterPro" id="IPR035965">
    <property type="entry name" value="PAS-like_dom_sf"/>
</dbReference>
<dbReference type="InterPro" id="IPR015168">
    <property type="entry name" value="SsuA/THI5"/>
</dbReference>
<proteinExistence type="predicted"/>
<dbReference type="Gene3D" id="3.20.20.450">
    <property type="entry name" value="EAL domain"/>
    <property type="match status" value="1"/>
</dbReference>
<dbReference type="SUPFAM" id="SSF55785">
    <property type="entry name" value="PYP-like sensor domain (PAS domain)"/>
    <property type="match status" value="1"/>
</dbReference>
<dbReference type="InterPro" id="IPR043128">
    <property type="entry name" value="Rev_trsase/Diguanyl_cyclase"/>
</dbReference>
<dbReference type="PANTHER" id="PTHR44757">
    <property type="entry name" value="DIGUANYLATE CYCLASE DGCP"/>
    <property type="match status" value="1"/>
</dbReference>
<dbReference type="GO" id="GO:0016020">
    <property type="term" value="C:membrane"/>
    <property type="evidence" value="ECO:0007669"/>
    <property type="project" value="UniProtKB-SubCell"/>
</dbReference>
<dbReference type="InterPro" id="IPR042240">
    <property type="entry name" value="CHASE_sf"/>
</dbReference>
<dbReference type="InterPro" id="IPR006189">
    <property type="entry name" value="CHASE_dom"/>
</dbReference>
<dbReference type="AlphaFoldDB" id="A0A2A4MR03"/>
<dbReference type="SMART" id="SM00052">
    <property type="entry name" value="EAL"/>
    <property type="match status" value="1"/>
</dbReference>
<dbReference type="PROSITE" id="PS50839">
    <property type="entry name" value="CHASE"/>
    <property type="match status" value="1"/>
</dbReference>
<evidence type="ECO:0000256" key="4">
    <source>
        <dbReference type="ARBA" id="ARBA00023136"/>
    </source>
</evidence>
<evidence type="ECO:0000259" key="8">
    <source>
        <dbReference type="PROSITE" id="PS50887"/>
    </source>
</evidence>
<dbReference type="PROSITE" id="PS50887">
    <property type="entry name" value="GGDEF"/>
    <property type="match status" value="1"/>
</dbReference>
<sequence>MSLVFRKILIITLLVFAGNSWASEKVSLQLKWQHDFRSAGYYAALWQGFYEAEELDVSIVSSVAAGGSILNPVEEIIRGRAQIAIGGIDILVERGKGKDLVILAPIFQHMANSLFSLEKTQLDSVQDLGQLRIAADSDNYAREEVEALIRAHGVEPSSIVYVSSPATIESLLDGTVDVIVANGAITLTDARERNLALNQLSPGDYGLQFYGDTLFSHGKTFDESSDMLEAFLRASIRGWEYALSHKAEMSQRISLEFPRDEYSYEELSSYNFSLSDTIEAYMDYPLTEIGHSNKIRWVNMIRLLQSIGVLKTQLDFHDLVYIPDPESIDNQLIVLLVAGMGVLSGLVLYFMPSHRNLWPLFLISVIFIVFAEQRLERNFLYEYEAKIELDMTRQLNYISSNFSGMMSQKSAIINGLVAHIVTNPELTEESFERYSRAVFSKESFLKNIAVAPDLVISMIYPLKGNEAAMGFDYERNELQSDSVRRAVESKELIITGPVQLVQGGSAFIGREAVFINEKLWGIVSATLSSEVLYRRAGLLNPDITIDVTIRGGYGLYGDATVFYGDEGIFSDPRALNTSIVVGEDNWYLAANPKQGWNYVGSNLWLLRFSAIALLVVFLLYLAFRQRELNKVAQFEMRIYQNESLLRDVGKMALIGGWRVTSDRKIVQCSEQAAILMGVKYGERETIIDEVMQGFPSKQAEVFTSAFTEAITTGAAFDIEIYRNGVQSEKYWLKFIGDTALQEDGRYEVIGAVQNISERKVLSEVIQRQATFDLLTDLPNRFLFNDRLNEVVHRAARDNTQLAVLFVDLDKFKPVNDSLGHQAGDEFLKMVAARMQSSIRVSDTLARYSGDEFTIILQDITSLASVLTIVEKVLANINKPYTLNDMQIFCSASIGIAMYPEDALEADDLVSMADHAMYEVKLSGGNGWHFFTKQMQEKSKRRHFLHNELQQAVAKKELDVFYQPIVNVKDQKIVKYEALVRWFDKDGNLMPTEEFISIAEESGLINEIDRFVLKKSSDFLIQYGKINGVQIGLTVNLSPRIFTSRDDSVELWLGLVRGICNSIDLTVEITERLLTQDTDRALDVLQKLKTCGASVAIDDFGTGYSSLSYLTKFPIDYIKIDRSFIQNLDTDPAAKMLTDTIINLAKKMQLQVIAEGVEKLSHFEYLAEKGCEYAQGYYLGRPQSEQSLLDEFAQVDQVKVLKV</sequence>
<dbReference type="SUPFAM" id="SSF141868">
    <property type="entry name" value="EAL domain-like"/>
    <property type="match status" value="1"/>
</dbReference>
<dbReference type="Gene3D" id="3.30.70.270">
    <property type="match status" value="1"/>
</dbReference>
<comment type="caution">
    <text evidence="9">The sequence shown here is derived from an EMBL/GenBank/DDBJ whole genome shotgun (WGS) entry which is preliminary data.</text>
</comment>
<dbReference type="GO" id="GO:0007165">
    <property type="term" value="P:signal transduction"/>
    <property type="evidence" value="ECO:0007669"/>
    <property type="project" value="UniProtKB-ARBA"/>
</dbReference>
<evidence type="ECO:0008006" key="11">
    <source>
        <dbReference type="Google" id="ProtNLM"/>
    </source>
</evidence>
<accession>A0A2A4MR03</accession>
<name>A0A2A4MR03_9GAMM</name>
<dbReference type="SMART" id="SM00267">
    <property type="entry name" value="GGDEF"/>
    <property type="match status" value="1"/>
</dbReference>
<reference evidence="10" key="1">
    <citation type="submission" date="2017-08" db="EMBL/GenBank/DDBJ databases">
        <title>A dynamic microbial community with high functional redundancy inhabits the cold, oxic subseafloor aquifer.</title>
        <authorList>
            <person name="Tully B.J."/>
            <person name="Wheat C.G."/>
            <person name="Glazer B.T."/>
            <person name="Huber J.A."/>
        </authorList>
    </citation>
    <scope>NUCLEOTIDE SEQUENCE [LARGE SCALE GENOMIC DNA]</scope>
</reference>
<dbReference type="Pfam" id="PF03924">
    <property type="entry name" value="CHASE"/>
    <property type="match status" value="1"/>
</dbReference>
<keyword evidence="4 5" id="KW-0472">Membrane</keyword>
<feature type="transmembrane region" description="Helical" evidence="5">
    <location>
        <begin position="604"/>
        <end position="623"/>
    </location>
</feature>
<evidence type="ECO:0000256" key="2">
    <source>
        <dbReference type="ARBA" id="ARBA00022692"/>
    </source>
</evidence>
<evidence type="ECO:0000259" key="7">
    <source>
        <dbReference type="PROSITE" id="PS50883"/>
    </source>
</evidence>
<feature type="domain" description="EAL" evidence="7">
    <location>
        <begin position="941"/>
        <end position="1195"/>
    </location>
</feature>
<dbReference type="Proteomes" id="UP000218172">
    <property type="component" value="Unassembled WGS sequence"/>
</dbReference>
<comment type="subcellular location">
    <subcellularLocation>
        <location evidence="1">Membrane</location>
    </subcellularLocation>
</comment>
<dbReference type="PANTHER" id="PTHR44757:SF2">
    <property type="entry name" value="BIOFILM ARCHITECTURE MAINTENANCE PROTEIN MBAA"/>
    <property type="match status" value="1"/>
</dbReference>
<evidence type="ECO:0000313" key="9">
    <source>
        <dbReference type="EMBL" id="PCH62026.1"/>
    </source>
</evidence>
<dbReference type="CDD" id="cd01949">
    <property type="entry name" value="GGDEF"/>
    <property type="match status" value="1"/>
</dbReference>
<keyword evidence="2 5" id="KW-0812">Transmembrane</keyword>
<feature type="transmembrane region" description="Helical" evidence="5">
    <location>
        <begin position="332"/>
        <end position="350"/>
    </location>
</feature>
<dbReference type="InterPro" id="IPR035919">
    <property type="entry name" value="EAL_sf"/>
</dbReference>
<dbReference type="Pfam" id="PF00990">
    <property type="entry name" value="GGDEF"/>
    <property type="match status" value="1"/>
</dbReference>
<dbReference type="InterPro" id="IPR052155">
    <property type="entry name" value="Biofilm_reg_signaling"/>
</dbReference>
<dbReference type="InterPro" id="IPR001633">
    <property type="entry name" value="EAL_dom"/>
</dbReference>
<evidence type="ECO:0000256" key="3">
    <source>
        <dbReference type="ARBA" id="ARBA00022989"/>
    </source>
</evidence>
<organism evidence="9 10">
    <name type="scientific">SAR86 cluster bacterium</name>
    <dbReference type="NCBI Taxonomy" id="2030880"/>
    <lineage>
        <taxon>Bacteria</taxon>
        <taxon>Pseudomonadati</taxon>
        <taxon>Pseudomonadota</taxon>
        <taxon>Gammaproteobacteria</taxon>
        <taxon>SAR86 cluster</taxon>
    </lineage>
</organism>
<dbReference type="SUPFAM" id="SSF53850">
    <property type="entry name" value="Periplasmic binding protein-like II"/>
    <property type="match status" value="1"/>
</dbReference>
<keyword evidence="3 5" id="KW-1133">Transmembrane helix</keyword>
<dbReference type="GO" id="GO:0003824">
    <property type="term" value="F:catalytic activity"/>
    <property type="evidence" value="ECO:0007669"/>
    <property type="project" value="UniProtKB-ARBA"/>
</dbReference>
<dbReference type="SMART" id="SM01079">
    <property type="entry name" value="CHASE"/>
    <property type="match status" value="1"/>
</dbReference>
<protein>
    <recommendedName>
        <fullName evidence="11">Diguanylate cyclase</fullName>
    </recommendedName>
</protein>
<evidence type="ECO:0000256" key="5">
    <source>
        <dbReference type="SAM" id="Phobius"/>
    </source>
</evidence>
<dbReference type="PROSITE" id="PS50883">
    <property type="entry name" value="EAL"/>
    <property type="match status" value="1"/>
</dbReference>
<evidence type="ECO:0000256" key="1">
    <source>
        <dbReference type="ARBA" id="ARBA00004370"/>
    </source>
</evidence>
<dbReference type="InterPro" id="IPR000160">
    <property type="entry name" value="GGDEF_dom"/>
</dbReference>
<evidence type="ECO:0000259" key="6">
    <source>
        <dbReference type="PROSITE" id="PS50839"/>
    </source>
</evidence>
<dbReference type="EMBL" id="NVQR01000047">
    <property type="protein sequence ID" value="PCH62026.1"/>
    <property type="molecule type" value="Genomic_DNA"/>
</dbReference>
<dbReference type="SUPFAM" id="SSF55073">
    <property type="entry name" value="Nucleotide cyclase"/>
    <property type="match status" value="1"/>
</dbReference>
<dbReference type="InterPro" id="IPR029787">
    <property type="entry name" value="Nucleotide_cyclase"/>
</dbReference>